<feature type="transmembrane region" description="Helical" evidence="1">
    <location>
        <begin position="38"/>
        <end position="58"/>
    </location>
</feature>
<comment type="caution">
    <text evidence="2">The sequence shown here is derived from an EMBL/GenBank/DDBJ whole genome shotgun (WGS) entry which is preliminary data.</text>
</comment>
<dbReference type="AlphaFoldDB" id="A0A371FKH9"/>
<keyword evidence="1" id="KW-1133">Transmembrane helix</keyword>
<evidence type="ECO:0000313" key="2">
    <source>
        <dbReference type="EMBL" id="RDX78829.1"/>
    </source>
</evidence>
<feature type="non-terminal residue" evidence="2">
    <location>
        <position position="1"/>
    </location>
</feature>
<dbReference type="OrthoDB" id="1932348at2759"/>
<sequence>MALSLAAIGEDLILLMVVGPLGVWTLVLLGFVRVVSRVVYVSAGPALLTVVKYVVLFLSDVAKSSDFPNRFLLGPLGNESPLGSRFPMDYLLGRTDLESYIEERVEGFSPKPQVCMPRFPERESRFGALIGRTIKLECINLKHISKLHKMGLVKGLPEISSKTHLLCEACQKGKQVKTSFKVKNVVSTSRPLELLHVNLFGPMRMLSLGVKKYGFVIVDDYSIYT</sequence>
<gene>
    <name evidence="2" type="ORF">CR513_40832</name>
</gene>
<evidence type="ECO:0000313" key="3">
    <source>
        <dbReference type="Proteomes" id="UP000257109"/>
    </source>
</evidence>
<dbReference type="EMBL" id="QJKJ01008731">
    <property type="protein sequence ID" value="RDX78829.1"/>
    <property type="molecule type" value="Genomic_DNA"/>
</dbReference>
<dbReference type="Proteomes" id="UP000257109">
    <property type="component" value="Unassembled WGS sequence"/>
</dbReference>
<proteinExistence type="predicted"/>
<keyword evidence="3" id="KW-1185">Reference proteome</keyword>
<keyword evidence="1" id="KW-0472">Membrane</keyword>
<reference evidence="2" key="1">
    <citation type="submission" date="2018-05" db="EMBL/GenBank/DDBJ databases">
        <title>Draft genome of Mucuna pruriens seed.</title>
        <authorList>
            <person name="Nnadi N.E."/>
            <person name="Vos R."/>
            <person name="Hasami M.H."/>
            <person name="Devisetty U.K."/>
            <person name="Aguiy J.C."/>
        </authorList>
    </citation>
    <scope>NUCLEOTIDE SEQUENCE [LARGE SCALE GENOMIC DNA]</scope>
    <source>
        <strain evidence="2">JCA_2017</strain>
    </source>
</reference>
<dbReference type="InterPro" id="IPR039537">
    <property type="entry name" value="Retrotran_Ty1/copia-like"/>
</dbReference>
<evidence type="ECO:0000256" key="1">
    <source>
        <dbReference type="SAM" id="Phobius"/>
    </source>
</evidence>
<dbReference type="PANTHER" id="PTHR42648:SF21">
    <property type="entry name" value="CYSTEINE-RICH RLK (RECEPTOR-LIKE PROTEIN KINASE) 8"/>
    <property type="match status" value="1"/>
</dbReference>
<name>A0A371FKH9_MUCPR</name>
<evidence type="ECO:0008006" key="4">
    <source>
        <dbReference type="Google" id="ProtNLM"/>
    </source>
</evidence>
<dbReference type="PANTHER" id="PTHR42648">
    <property type="entry name" value="TRANSPOSASE, PUTATIVE-RELATED"/>
    <property type="match status" value="1"/>
</dbReference>
<keyword evidence="1" id="KW-0812">Transmembrane</keyword>
<accession>A0A371FKH9</accession>
<organism evidence="2 3">
    <name type="scientific">Mucuna pruriens</name>
    <name type="common">Velvet bean</name>
    <name type="synonym">Dolichos pruriens</name>
    <dbReference type="NCBI Taxonomy" id="157652"/>
    <lineage>
        <taxon>Eukaryota</taxon>
        <taxon>Viridiplantae</taxon>
        <taxon>Streptophyta</taxon>
        <taxon>Embryophyta</taxon>
        <taxon>Tracheophyta</taxon>
        <taxon>Spermatophyta</taxon>
        <taxon>Magnoliopsida</taxon>
        <taxon>eudicotyledons</taxon>
        <taxon>Gunneridae</taxon>
        <taxon>Pentapetalae</taxon>
        <taxon>rosids</taxon>
        <taxon>fabids</taxon>
        <taxon>Fabales</taxon>
        <taxon>Fabaceae</taxon>
        <taxon>Papilionoideae</taxon>
        <taxon>50 kb inversion clade</taxon>
        <taxon>NPAAA clade</taxon>
        <taxon>indigoferoid/millettioid clade</taxon>
        <taxon>Phaseoleae</taxon>
        <taxon>Mucuna</taxon>
    </lineage>
</organism>
<feature type="transmembrane region" description="Helical" evidence="1">
    <location>
        <begin position="12"/>
        <end position="32"/>
    </location>
</feature>
<protein>
    <recommendedName>
        <fullName evidence="4">GAG-pre-integrase domain-containing protein</fullName>
    </recommendedName>
</protein>
<dbReference type="STRING" id="157652.A0A371FKH9"/>